<dbReference type="EMBL" id="FLUM01000001">
    <property type="protein sequence ID" value="SBV90937.1"/>
    <property type="molecule type" value="Genomic_DNA"/>
</dbReference>
<evidence type="ECO:0000313" key="3">
    <source>
        <dbReference type="EMBL" id="SBV90937.1"/>
    </source>
</evidence>
<evidence type="ECO:0000256" key="1">
    <source>
        <dbReference type="ARBA" id="ARBA00022801"/>
    </source>
</evidence>
<organism evidence="3">
    <name type="scientific">uncultured Dysgonomonas sp</name>
    <dbReference type="NCBI Taxonomy" id="206096"/>
    <lineage>
        <taxon>Bacteria</taxon>
        <taxon>Pseudomonadati</taxon>
        <taxon>Bacteroidota</taxon>
        <taxon>Bacteroidia</taxon>
        <taxon>Bacteroidales</taxon>
        <taxon>Dysgonomonadaceae</taxon>
        <taxon>Dysgonomonas</taxon>
        <taxon>environmental samples</taxon>
    </lineage>
</organism>
<dbReference type="CDD" id="cd04692">
    <property type="entry name" value="NUDIX_Hydrolase"/>
    <property type="match status" value="1"/>
</dbReference>
<evidence type="ECO:0000259" key="2">
    <source>
        <dbReference type="PROSITE" id="PS51462"/>
    </source>
</evidence>
<dbReference type="PROSITE" id="PS00893">
    <property type="entry name" value="NUDIX_BOX"/>
    <property type="match status" value="1"/>
</dbReference>
<dbReference type="RefSeq" id="WP_296938014.1">
    <property type="nucleotide sequence ID" value="NZ_LT599032.1"/>
</dbReference>
<dbReference type="GO" id="GO:0016787">
    <property type="term" value="F:hydrolase activity"/>
    <property type="evidence" value="ECO:0007669"/>
    <property type="project" value="UniProtKB-KW"/>
</dbReference>
<dbReference type="InterPro" id="IPR000086">
    <property type="entry name" value="NUDIX_hydrolase_dom"/>
</dbReference>
<dbReference type="PROSITE" id="PS51462">
    <property type="entry name" value="NUDIX"/>
    <property type="match status" value="1"/>
</dbReference>
<dbReference type="InterPro" id="IPR015797">
    <property type="entry name" value="NUDIX_hydrolase-like_dom_sf"/>
</dbReference>
<reference evidence="3" key="1">
    <citation type="submission" date="2016-04" db="EMBL/GenBank/DDBJ databases">
        <authorList>
            <person name="Evans L.H."/>
            <person name="Alamgir A."/>
            <person name="Owens N."/>
            <person name="Weber N.D."/>
            <person name="Virtaneva K."/>
            <person name="Barbian K."/>
            <person name="Babar A."/>
            <person name="Rosenke K."/>
        </authorList>
    </citation>
    <scope>NUCLEOTIDE SEQUENCE</scope>
    <source>
        <strain evidence="3">86-1</strain>
    </source>
</reference>
<sequence length="173" mass="19618">MPEEIFPLVDETGNIIGQAPRSVCHDGSKLLHPVIHLHIFNSDGELYLQKRSATKDVQPNKWDSSVAGHIDLDETPKKAACREAGEELGLSGIEPIFIIKYIIETDRERELSYCFYAIYNGVFVLNRDELADGRFWKIEEIQSNLGKDIFTTNFELDFIKFLNKGLNGISSDI</sequence>
<protein>
    <recommendedName>
        <fullName evidence="2">Nudix hydrolase domain-containing protein</fullName>
    </recommendedName>
</protein>
<dbReference type="PANTHER" id="PTHR10885:SF0">
    <property type="entry name" value="ISOPENTENYL-DIPHOSPHATE DELTA-ISOMERASE"/>
    <property type="match status" value="1"/>
</dbReference>
<dbReference type="AlphaFoldDB" id="A0A212IUR3"/>
<dbReference type="Pfam" id="PF00293">
    <property type="entry name" value="NUDIX"/>
    <property type="match status" value="1"/>
</dbReference>
<keyword evidence="1" id="KW-0378">Hydrolase</keyword>
<dbReference type="Gene3D" id="3.90.79.10">
    <property type="entry name" value="Nucleoside Triphosphate Pyrophosphohydrolase"/>
    <property type="match status" value="1"/>
</dbReference>
<feature type="domain" description="Nudix hydrolase" evidence="2">
    <location>
        <begin position="30"/>
        <end position="164"/>
    </location>
</feature>
<name>A0A212IUR3_9BACT</name>
<gene>
    <name evidence="3" type="ORF">KL86DYS1_10205</name>
</gene>
<dbReference type="PANTHER" id="PTHR10885">
    <property type="entry name" value="ISOPENTENYL-DIPHOSPHATE DELTA-ISOMERASE"/>
    <property type="match status" value="1"/>
</dbReference>
<accession>A0A212IUR3</accession>
<dbReference type="SUPFAM" id="SSF55811">
    <property type="entry name" value="Nudix"/>
    <property type="match status" value="1"/>
</dbReference>
<dbReference type="InterPro" id="IPR020084">
    <property type="entry name" value="NUDIX_hydrolase_CS"/>
</dbReference>
<proteinExistence type="predicted"/>